<comment type="similarity">
    <text evidence="2">Belongs to the 'phage' integrase family.</text>
</comment>
<gene>
    <name evidence="9" type="ORF">SAMN05421804_10419</name>
</gene>
<dbReference type="PANTHER" id="PTHR30349">
    <property type="entry name" value="PHAGE INTEGRASE-RELATED"/>
    <property type="match status" value="1"/>
</dbReference>
<dbReference type="Pfam" id="PF00589">
    <property type="entry name" value="Phage_integrase"/>
    <property type="match status" value="1"/>
</dbReference>
<dbReference type="PANTHER" id="PTHR30349:SF81">
    <property type="entry name" value="TYROSINE RECOMBINASE XERC"/>
    <property type="match status" value="1"/>
</dbReference>
<dbReference type="InterPro" id="IPR044068">
    <property type="entry name" value="CB"/>
</dbReference>
<evidence type="ECO:0000313" key="10">
    <source>
        <dbReference type="Proteomes" id="UP000183255"/>
    </source>
</evidence>
<keyword evidence="5" id="KW-0233">DNA recombination</keyword>
<evidence type="ECO:0000259" key="7">
    <source>
        <dbReference type="PROSITE" id="PS51898"/>
    </source>
</evidence>
<dbReference type="RefSeq" id="WP_031576337.1">
    <property type="nucleotide sequence ID" value="NZ_DAMANS010000014.1"/>
</dbReference>
<dbReference type="Gene3D" id="1.10.443.10">
    <property type="entry name" value="Intergrase catalytic core"/>
    <property type="match status" value="1"/>
</dbReference>
<dbReference type="InterPro" id="IPR002104">
    <property type="entry name" value="Integrase_catalytic"/>
</dbReference>
<dbReference type="GO" id="GO:0006310">
    <property type="term" value="P:DNA recombination"/>
    <property type="evidence" value="ECO:0007669"/>
    <property type="project" value="UniProtKB-KW"/>
</dbReference>
<evidence type="ECO:0000313" key="9">
    <source>
        <dbReference type="EMBL" id="SDI72226.1"/>
    </source>
</evidence>
<accession>A0A1G8MWJ9</accession>
<dbReference type="InterPro" id="IPR010998">
    <property type="entry name" value="Integrase_recombinase_N"/>
</dbReference>
<dbReference type="EMBL" id="FNDZ01000004">
    <property type="protein sequence ID" value="SDI72226.1"/>
    <property type="molecule type" value="Genomic_DNA"/>
</dbReference>
<evidence type="ECO:0000259" key="8">
    <source>
        <dbReference type="PROSITE" id="PS51900"/>
    </source>
</evidence>
<feature type="domain" description="Core-binding (CB)" evidence="8">
    <location>
        <begin position="1"/>
        <end position="84"/>
    </location>
</feature>
<dbReference type="PROSITE" id="PS51900">
    <property type="entry name" value="CB"/>
    <property type="match status" value="1"/>
</dbReference>
<evidence type="ECO:0000256" key="1">
    <source>
        <dbReference type="ARBA" id="ARBA00003283"/>
    </source>
</evidence>
<keyword evidence="3" id="KW-0229">DNA integration</keyword>
<dbReference type="InterPro" id="IPR013762">
    <property type="entry name" value="Integrase-like_cat_sf"/>
</dbReference>
<sequence length="292" mass="33583">MKQNYLSDYIDELRAKDKSENTIDAYRRDLIHHISFLEEEKLSFEDFNEIEVSNFIGYLLDLNMSRATIARHLVSVRNFYKYLRKKNKIREAPILYFELPEIKRNLPEPLSVEEVEEILAAPDISTLRGKRDKAILEVLYATGIKASELIELRYRDLDMVRGNLSVKGKKNKDRLVPLGSFAMESIELYLSSRLDPVVGASVLFPSHRGEQMTRQGLWKILKEYAKISGLSENINLNTLRHSYAVHMLSGGADITTLSLLLGHNDIKATSIYLKLVNNKKIKEVYEDAHPRA</sequence>
<keyword evidence="4 6" id="KW-0238">DNA-binding</keyword>
<reference evidence="9 10" key="1">
    <citation type="submission" date="2016-10" db="EMBL/GenBank/DDBJ databases">
        <authorList>
            <person name="de Groot N.N."/>
        </authorList>
    </citation>
    <scope>NUCLEOTIDE SEQUENCE [LARGE SCALE GENOMIC DNA]</scope>
    <source>
        <strain evidence="9 10">CGMCC 1.5058</strain>
    </source>
</reference>
<dbReference type="Proteomes" id="UP000183255">
    <property type="component" value="Unassembled WGS sequence"/>
</dbReference>
<evidence type="ECO:0000256" key="3">
    <source>
        <dbReference type="ARBA" id="ARBA00022908"/>
    </source>
</evidence>
<dbReference type="Pfam" id="PF02899">
    <property type="entry name" value="Phage_int_SAM_1"/>
    <property type="match status" value="1"/>
</dbReference>
<proteinExistence type="inferred from homology"/>
<dbReference type="InterPro" id="IPR011010">
    <property type="entry name" value="DNA_brk_join_enz"/>
</dbReference>
<dbReference type="GO" id="GO:0015074">
    <property type="term" value="P:DNA integration"/>
    <property type="evidence" value="ECO:0007669"/>
    <property type="project" value="UniProtKB-KW"/>
</dbReference>
<dbReference type="InterPro" id="IPR004107">
    <property type="entry name" value="Integrase_SAM-like_N"/>
</dbReference>
<dbReference type="AlphaFoldDB" id="A0A1G8MWJ9"/>
<evidence type="ECO:0000256" key="5">
    <source>
        <dbReference type="ARBA" id="ARBA00023172"/>
    </source>
</evidence>
<comment type="function">
    <text evidence="1">Site-specific tyrosine recombinase, which acts by catalyzing the cutting and rejoining of the recombining DNA molecules.</text>
</comment>
<evidence type="ECO:0000256" key="4">
    <source>
        <dbReference type="ARBA" id="ARBA00023125"/>
    </source>
</evidence>
<dbReference type="Gene3D" id="1.10.150.130">
    <property type="match status" value="1"/>
</dbReference>
<evidence type="ECO:0000256" key="6">
    <source>
        <dbReference type="PROSITE-ProRule" id="PRU01248"/>
    </source>
</evidence>
<organism evidence="9 10">
    <name type="scientific">Proteiniclasticum ruminis</name>
    <dbReference type="NCBI Taxonomy" id="398199"/>
    <lineage>
        <taxon>Bacteria</taxon>
        <taxon>Bacillati</taxon>
        <taxon>Bacillota</taxon>
        <taxon>Clostridia</taxon>
        <taxon>Eubacteriales</taxon>
        <taxon>Clostridiaceae</taxon>
        <taxon>Proteiniclasticum</taxon>
    </lineage>
</organism>
<protein>
    <submittedName>
        <fullName evidence="9">Integrase/recombinase XerD</fullName>
    </submittedName>
</protein>
<dbReference type="PROSITE" id="PS51898">
    <property type="entry name" value="TYR_RECOMBINASE"/>
    <property type="match status" value="1"/>
</dbReference>
<dbReference type="GO" id="GO:0003677">
    <property type="term" value="F:DNA binding"/>
    <property type="evidence" value="ECO:0007669"/>
    <property type="project" value="UniProtKB-UniRule"/>
</dbReference>
<name>A0A1G8MWJ9_9CLOT</name>
<dbReference type="SUPFAM" id="SSF56349">
    <property type="entry name" value="DNA breaking-rejoining enzymes"/>
    <property type="match status" value="1"/>
</dbReference>
<feature type="domain" description="Tyr recombinase" evidence="7">
    <location>
        <begin position="105"/>
        <end position="286"/>
    </location>
</feature>
<evidence type="ECO:0000256" key="2">
    <source>
        <dbReference type="ARBA" id="ARBA00008857"/>
    </source>
</evidence>
<dbReference type="InterPro" id="IPR050090">
    <property type="entry name" value="Tyrosine_recombinase_XerCD"/>
</dbReference>